<dbReference type="Gene3D" id="1.20.1250.20">
    <property type="entry name" value="MFS general substrate transporter like domains"/>
    <property type="match status" value="1"/>
</dbReference>
<feature type="transmembrane region" description="Helical" evidence="7">
    <location>
        <begin position="209"/>
        <end position="231"/>
    </location>
</feature>
<dbReference type="Gene3D" id="1.20.1720.10">
    <property type="entry name" value="Multidrug resistance protein D"/>
    <property type="match status" value="1"/>
</dbReference>
<dbReference type="CDD" id="cd17321">
    <property type="entry name" value="MFS_MMR_MDR_like"/>
    <property type="match status" value="1"/>
</dbReference>
<feature type="domain" description="Major facilitator superfamily (MFS) profile" evidence="8">
    <location>
        <begin position="23"/>
        <end position="511"/>
    </location>
</feature>
<feature type="transmembrane region" description="Helical" evidence="7">
    <location>
        <begin position="243"/>
        <end position="260"/>
    </location>
</feature>
<dbReference type="PANTHER" id="PTHR42718">
    <property type="entry name" value="MAJOR FACILITATOR SUPERFAMILY MULTIDRUG TRANSPORTER MFSC"/>
    <property type="match status" value="1"/>
</dbReference>
<keyword evidence="5 7" id="KW-1133">Transmembrane helix</keyword>
<feature type="transmembrane region" description="Helical" evidence="7">
    <location>
        <begin position="178"/>
        <end position="197"/>
    </location>
</feature>
<dbReference type="GO" id="GO:0022857">
    <property type="term" value="F:transmembrane transporter activity"/>
    <property type="evidence" value="ECO:0007669"/>
    <property type="project" value="InterPro"/>
</dbReference>
<evidence type="ECO:0000256" key="5">
    <source>
        <dbReference type="ARBA" id="ARBA00022989"/>
    </source>
</evidence>
<organism evidence="9 10">
    <name type="scientific">Citrobacter braakii</name>
    <dbReference type="NCBI Taxonomy" id="57706"/>
    <lineage>
        <taxon>Bacteria</taxon>
        <taxon>Pseudomonadati</taxon>
        <taxon>Pseudomonadota</taxon>
        <taxon>Gammaproteobacteria</taxon>
        <taxon>Enterobacterales</taxon>
        <taxon>Enterobacteriaceae</taxon>
        <taxon>Citrobacter</taxon>
        <taxon>Citrobacter freundii complex</taxon>
    </lineage>
</organism>
<dbReference type="PANTHER" id="PTHR42718:SF9">
    <property type="entry name" value="MAJOR FACILITATOR SUPERFAMILY MULTIDRUG TRANSPORTER MFSC"/>
    <property type="match status" value="1"/>
</dbReference>
<dbReference type="SUPFAM" id="SSF103473">
    <property type="entry name" value="MFS general substrate transporter"/>
    <property type="match status" value="1"/>
</dbReference>
<dbReference type="GO" id="GO:0016020">
    <property type="term" value="C:membrane"/>
    <property type="evidence" value="ECO:0007669"/>
    <property type="project" value="UniProtKB-SubCell"/>
</dbReference>
<evidence type="ECO:0000259" key="8">
    <source>
        <dbReference type="PROSITE" id="PS50850"/>
    </source>
</evidence>
<keyword evidence="6 7" id="KW-0472">Membrane</keyword>
<comment type="caution">
    <text evidence="9">The sequence shown here is derived from an EMBL/GenBank/DDBJ whole genome shotgun (WGS) entry which is preliminary data.</text>
</comment>
<evidence type="ECO:0000313" key="9">
    <source>
        <dbReference type="EMBL" id="OQM39607.1"/>
    </source>
</evidence>
<evidence type="ECO:0000256" key="3">
    <source>
        <dbReference type="ARBA" id="ARBA00022475"/>
    </source>
</evidence>
<evidence type="ECO:0000256" key="4">
    <source>
        <dbReference type="ARBA" id="ARBA00022692"/>
    </source>
</evidence>
<feature type="transmembrane region" description="Helical" evidence="7">
    <location>
        <begin position="346"/>
        <end position="365"/>
    </location>
</feature>
<name>A0A1V8NTF1_CITBR</name>
<gene>
    <name evidence="9" type="ORF">BZK42_23525</name>
</gene>
<dbReference type="InterPro" id="IPR036259">
    <property type="entry name" value="MFS_trans_sf"/>
</dbReference>
<evidence type="ECO:0000313" key="10">
    <source>
        <dbReference type="Proteomes" id="UP000192573"/>
    </source>
</evidence>
<evidence type="ECO:0000256" key="1">
    <source>
        <dbReference type="ARBA" id="ARBA00004141"/>
    </source>
</evidence>
<proteinExistence type="predicted"/>
<protein>
    <recommendedName>
        <fullName evidence="8">Major facilitator superfamily (MFS) profile domain-containing protein</fullName>
    </recommendedName>
</protein>
<evidence type="ECO:0000256" key="2">
    <source>
        <dbReference type="ARBA" id="ARBA00022448"/>
    </source>
</evidence>
<feature type="transmembrane region" description="Helical" evidence="7">
    <location>
        <begin position="21"/>
        <end position="45"/>
    </location>
</feature>
<dbReference type="Pfam" id="PF07690">
    <property type="entry name" value="MFS_1"/>
    <property type="match status" value="1"/>
</dbReference>
<feature type="transmembrane region" description="Helical" evidence="7">
    <location>
        <begin position="114"/>
        <end position="139"/>
    </location>
</feature>
<dbReference type="PROSITE" id="PS50850">
    <property type="entry name" value="MFS"/>
    <property type="match status" value="1"/>
</dbReference>
<evidence type="ECO:0000256" key="7">
    <source>
        <dbReference type="SAM" id="Phobius"/>
    </source>
</evidence>
<feature type="transmembrane region" description="Helical" evidence="7">
    <location>
        <begin position="414"/>
        <end position="435"/>
    </location>
</feature>
<dbReference type="PRINTS" id="PR01036">
    <property type="entry name" value="TCRTETB"/>
</dbReference>
<keyword evidence="4 7" id="KW-0812">Transmembrane</keyword>
<feature type="transmembrane region" description="Helical" evidence="7">
    <location>
        <begin position="57"/>
        <end position="77"/>
    </location>
</feature>
<dbReference type="Proteomes" id="UP000192573">
    <property type="component" value="Unassembled WGS sequence"/>
</dbReference>
<feature type="transmembrane region" description="Helical" evidence="7">
    <location>
        <begin position="281"/>
        <end position="306"/>
    </location>
</feature>
<dbReference type="InterPro" id="IPR011701">
    <property type="entry name" value="MFS"/>
</dbReference>
<feature type="transmembrane region" description="Helical" evidence="7">
    <location>
        <begin position="89"/>
        <end position="108"/>
    </location>
</feature>
<reference evidence="9 10" key="1">
    <citation type="submission" date="2017-03" db="EMBL/GenBank/DDBJ databases">
        <authorList>
            <person name="Afonso C.L."/>
            <person name="Miller P.J."/>
            <person name="Scott M.A."/>
            <person name="Spackman E."/>
            <person name="Goraichik I."/>
            <person name="Dimitrov K.M."/>
            <person name="Suarez D.L."/>
            <person name="Swayne D.E."/>
        </authorList>
    </citation>
    <scope>NUCLEOTIDE SEQUENCE [LARGE SCALE GENOMIC DNA]</scope>
    <source>
        <strain evidence="9 10">ATCC 51113</strain>
    </source>
</reference>
<feature type="transmembrane region" description="Helical" evidence="7">
    <location>
        <begin position="312"/>
        <end position="334"/>
    </location>
</feature>
<accession>A0A1V8NTF1</accession>
<dbReference type="AlphaFoldDB" id="A0A1V8NTF1"/>
<comment type="subcellular location">
    <subcellularLocation>
        <location evidence="1">Membrane</location>
        <topology evidence="1">Multi-pass membrane protein</topology>
    </subcellularLocation>
</comment>
<feature type="transmembrane region" description="Helical" evidence="7">
    <location>
        <begin position="487"/>
        <end position="507"/>
    </location>
</feature>
<sequence length="511" mass="54319">MVCKDNNGDLMVHSDQKTNRNWTTFVAALSAAVMTLDITVVNVALPSIGQGLQTDLAHLQWVINGYTLSFAAFLLLSGSLSDRLGRRRIFLVGMVVFTVSSLACTLSVHADILIIARIIQGIGGAMVFGTAPALIAGACEGEAPGVRTFSMGVFAAGSAFSAAVGPLIGGVLIQFASWSWLFAINVPIGVLIIIFTLKKVTEYSPDASLYPLDLLGAILITVALFCLNYSVITFPSVGFKDTTVYVTFIVGCIASVLFILNEWNRGDGALLNLKLFRIPAFIGAIILSFSGRIFSFGLMPFIIFWLSGLLGYSPLQIGAIFFIQSIIMVIAAIFSGVSGKHIQSRVLLAGGMLVVASGLFVCSNIKPDSDWVSILPLMILMGIGTGMIMPHLMDLAVSVVPVRQAGMASGTANTFFPLGTSTGVAIFGLLLTQYLSYEFPPEVLRLQGIVDPELLIQSLARGEISMLNGHSVLLAQARQAWSEALNLLFIIAGAASVLAAAGSLWLLRSVK</sequence>
<feature type="transmembrane region" description="Helical" evidence="7">
    <location>
        <begin position="371"/>
        <end position="393"/>
    </location>
</feature>
<keyword evidence="2" id="KW-0813">Transport</keyword>
<dbReference type="EMBL" id="NAEW01000019">
    <property type="protein sequence ID" value="OQM39607.1"/>
    <property type="molecule type" value="Genomic_DNA"/>
</dbReference>
<evidence type="ECO:0000256" key="6">
    <source>
        <dbReference type="ARBA" id="ARBA00023136"/>
    </source>
</evidence>
<feature type="transmembrane region" description="Helical" evidence="7">
    <location>
        <begin position="151"/>
        <end position="172"/>
    </location>
</feature>
<dbReference type="InterPro" id="IPR020846">
    <property type="entry name" value="MFS_dom"/>
</dbReference>
<keyword evidence="3" id="KW-1003">Cell membrane</keyword>